<dbReference type="InterPro" id="IPR000073">
    <property type="entry name" value="AB_hydrolase_1"/>
</dbReference>
<dbReference type="PANTHER" id="PTHR43433">
    <property type="entry name" value="HYDROLASE, ALPHA/BETA FOLD FAMILY PROTEIN"/>
    <property type="match status" value="1"/>
</dbReference>
<dbReference type="GO" id="GO:0019806">
    <property type="term" value="F:bromide peroxidase activity"/>
    <property type="evidence" value="ECO:0007669"/>
    <property type="project" value="UniProtKB-EC"/>
</dbReference>
<keyword evidence="3" id="KW-0575">Peroxidase</keyword>
<dbReference type="SUPFAM" id="SSF53474">
    <property type="entry name" value="alpha/beta-Hydrolases"/>
    <property type="match status" value="1"/>
</dbReference>
<feature type="transmembrane region" description="Helical" evidence="1">
    <location>
        <begin position="12"/>
        <end position="34"/>
    </location>
</feature>
<dbReference type="Proteomes" id="UP000058925">
    <property type="component" value="Chromosome"/>
</dbReference>
<proteinExistence type="predicted"/>
<dbReference type="Pfam" id="PF00561">
    <property type="entry name" value="Abhydrolase_1"/>
    <property type="match status" value="1"/>
</dbReference>
<dbReference type="Gene3D" id="3.40.50.1820">
    <property type="entry name" value="alpha/beta hydrolase"/>
    <property type="match status" value="1"/>
</dbReference>
<dbReference type="EC" id="1.11.1.18" evidence="3"/>
<dbReference type="AlphaFoldDB" id="A0A654M200"/>
<evidence type="ECO:0000256" key="1">
    <source>
        <dbReference type="SAM" id="Phobius"/>
    </source>
</evidence>
<name>A0A654M200_9ARCH</name>
<evidence type="ECO:0000259" key="2">
    <source>
        <dbReference type="Pfam" id="PF00561"/>
    </source>
</evidence>
<dbReference type="PRINTS" id="PR00111">
    <property type="entry name" value="ABHYDROLASE"/>
</dbReference>
<dbReference type="KEGG" id="taa:NMY3_03672"/>
<sequence length="350" mass="37946">MLVYNNIQIRKGYLFIIVFTSTLIFSSTTLINGFTNVTYGQTNVTQADSSNSTTNLVNLQNIPLEKVHVGDIEMAYKMFGKGDPVILHNGANDGMDAWDPALLSRLASNNTVIIFDSRGIGNTASGTEPYSIKLLGNDTAGLMDALKIQKANILGYSMGSYITQQFAITHPDKVSSITLIAGTCGGKDHVPPSDEFIQLLDGIFNKALNNIPLSQDEMKSLVNASEGSGWIKLHPESLDLPESMTFQQMKPGLSSEAMNNQYKGAKAWVSSDWNGACDDLAKIDKPILVIAGTDDNELVPHENSLVIANKVPGAWLVQIKDAGHAIMVQYPDEVGNIIETFLSTVTGLQY</sequence>
<dbReference type="InterPro" id="IPR029058">
    <property type="entry name" value="AB_hydrolase_fold"/>
</dbReference>
<reference evidence="4" key="1">
    <citation type="submission" date="2015-10" db="EMBL/GenBank/DDBJ databases">
        <title>Niche specialization of a soil ammonia-oxidizing archaeon, Candidatus Nitrosocosmicus oleophilus.</title>
        <authorList>
            <person name="Jung M.-Y."/>
            <person name="Rhee S.-K."/>
        </authorList>
    </citation>
    <scope>NUCLEOTIDE SEQUENCE [LARGE SCALE GENOMIC DNA]</scope>
    <source>
        <strain evidence="4">MY3</strain>
    </source>
</reference>
<keyword evidence="1" id="KW-0472">Membrane</keyword>
<keyword evidence="4" id="KW-1185">Reference proteome</keyword>
<evidence type="ECO:0000313" key="3">
    <source>
        <dbReference type="EMBL" id="ALI37854.1"/>
    </source>
</evidence>
<gene>
    <name evidence="3" type="primary">bpoC_5</name>
    <name evidence="3" type="ORF">NMY3_03672</name>
</gene>
<keyword evidence="1" id="KW-0812">Transmembrane</keyword>
<keyword evidence="3" id="KW-0560">Oxidoreductase</keyword>
<accession>A0A654M200</accession>
<organism evidence="3 4">
    <name type="scientific">Candidatus Nitrosocosmicus oleophilus</name>
    <dbReference type="NCBI Taxonomy" id="1353260"/>
    <lineage>
        <taxon>Archaea</taxon>
        <taxon>Nitrososphaerota</taxon>
        <taxon>Nitrososphaeria</taxon>
        <taxon>Nitrososphaerales</taxon>
        <taxon>Nitrososphaeraceae</taxon>
        <taxon>Candidatus Nitrosocosmicus</taxon>
    </lineage>
</organism>
<dbReference type="InterPro" id="IPR050471">
    <property type="entry name" value="AB_hydrolase"/>
</dbReference>
<protein>
    <submittedName>
        <fullName evidence="3">Non-heme bromoperoxidase BpoC</fullName>
        <ecNumber evidence="3">1.11.1.18</ecNumber>
    </submittedName>
</protein>
<evidence type="ECO:0000313" key="4">
    <source>
        <dbReference type="Proteomes" id="UP000058925"/>
    </source>
</evidence>
<feature type="domain" description="AB hydrolase-1" evidence="2">
    <location>
        <begin position="84"/>
        <end position="327"/>
    </location>
</feature>
<keyword evidence="1" id="KW-1133">Transmembrane helix</keyword>
<dbReference type="PANTHER" id="PTHR43433:SF5">
    <property type="entry name" value="AB HYDROLASE-1 DOMAIN-CONTAINING PROTEIN"/>
    <property type="match status" value="1"/>
</dbReference>
<dbReference type="EMBL" id="CP012850">
    <property type="protein sequence ID" value="ALI37854.1"/>
    <property type="molecule type" value="Genomic_DNA"/>
</dbReference>